<feature type="domain" description="Peptidase S74" evidence="2">
    <location>
        <begin position="936"/>
        <end position="1043"/>
    </location>
</feature>
<feature type="region of interest" description="Disordered" evidence="1">
    <location>
        <begin position="1147"/>
        <end position="1170"/>
    </location>
</feature>
<organism evidence="3">
    <name type="scientific">bioreactor metagenome</name>
    <dbReference type="NCBI Taxonomy" id="1076179"/>
    <lineage>
        <taxon>unclassified sequences</taxon>
        <taxon>metagenomes</taxon>
        <taxon>ecological metagenomes</taxon>
    </lineage>
</organism>
<evidence type="ECO:0000259" key="2">
    <source>
        <dbReference type="PROSITE" id="PS51688"/>
    </source>
</evidence>
<evidence type="ECO:0000313" key="3">
    <source>
        <dbReference type="EMBL" id="MPL87267.1"/>
    </source>
</evidence>
<proteinExistence type="predicted"/>
<dbReference type="AlphaFoldDB" id="A0A644V7T1"/>
<dbReference type="Gene3D" id="3.40.50.1110">
    <property type="entry name" value="SGNH hydrolase"/>
    <property type="match status" value="1"/>
</dbReference>
<dbReference type="InterPro" id="IPR036514">
    <property type="entry name" value="SGNH_hydro_sf"/>
</dbReference>
<gene>
    <name evidence="3" type="ORF">SDC9_33267</name>
</gene>
<feature type="compositionally biased region" description="Low complexity" evidence="1">
    <location>
        <begin position="1210"/>
        <end position="1223"/>
    </location>
</feature>
<comment type="caution">
    <text evidence="3">The sequence shown here is derived from an EMBL/GenBank/DDBJ whole genome shotgun (WGS) entry which is preliminary data.</text>
</comment>
<dbReference type="InterPro" id="IPR030392">
    <property type="entry name" value="S74_ICA"/>
</dbReference>
<feature type="region of interest" description="Disordered" evidence="1">
    <location>
        <begin position="1185"/>
        <end position="1223"/>
    </location>
</feature>
<feature type="compositionally biased region" description="Low complexity" evidence="1">
    <location>
        <begin position="1185"/>
        <end position="1201"/>
    </location>
</feature>
<evidence type="ECO:0000256" key="1">
    <source>
        <dbReference type="SAM" id="MobiDB-lite"/>
    </source>
</evidence>
<dbReference type="EMBL" id="VSSQ01000235">
    <property type="protein sequence ID" value="MPL87267.1"/>
    <property type="molecule type" value="Genomic_DNA"/>
</dbReference>
<reference evidence="3" key="1">
    <citation type="submission" date="2019-08" db="EMBL/GenBank/DDBJ databases">
        <authorList>
            <person name="Kucharzyk K."/>
            <person name="Murdoch R.W."/>
            <person name="Higgins S."/>
            <person name="Loffler F."/>
        </authorList>
    </citation>
    <scope>NUCLEOTIDE SEQUENCE</scope>
</reference>
<dbReference type="Pfam" id="PF13884">
    <property type="entry name" value="Peptidase_S74"/>
    <property type="match status" value="1"/>
</dbReference>
<protein>
    <recommendedName>
        <fullName evidence="2">Peptidase S74 domain-containing protein</fullName>
    </recommendedName>
</protein>
<accession>A0A644V7T1</accession>
<feature type="compositionally biased region" description="Low complexity" evidence="1">
    <location>
        <begin position="1147"/>
        <end position="1163"/>
    </location>
</feature>
<sequence>MFGGSVGIGVSSTSALLDVAGGIRSSTSGAYAEFSAFSPATGYPKAIFLIGAGAPVNNTGLIVAPDDSSPGTPYPVEFSINTNKDPGDSTNRLVGIFQGTDYASIHSLGPNGQSAGTPLIFSTQNYYGTHPALFISNAANQNIGIGTSTPNYKLSIQDTTNPLQLVGLQTGTSTDQILSVDGSGVVRQVSASSLQSNLAFATNEEATTPNFITNWGASLSSFEYPDISLFLQGLTQRKVYPRGVYGQTSTQIAVRQGGVSTTATVVGGVIPAAAGSVVTVTFPAGYEPVTREGYKVYGTISGVYGVLTYNTGTISFTRSYTGSSVSVSSAPLVVDNGDLNSGYIIIWAGMNNYPYTTQVKSDIAAMISHLGHDNYLVLSLINTSTTNNQEDVARFNTLVQLNNDLAALYPDNYFDIRTYLIQNGLQDAGITPTAQDLIDIDKSVVPTSLRLDGIHLNSAGSKVVAEQVNKFLKNSTNNTNKILLTNNLESIMSSSASIGAVSVVNNSSLFSTGLIGGGYESDATSSIFLGERAGFQSTNSSNSNFFGQKAGQNTSSANYSNLFGYQAGMSFTGNNIGANNIIIGTNISLPNTASNSMNIGGVLFGTGFNSNISGNPLVTPVALGKIGIGTSTPGYRLTIVDTANPLQLVGLQTGTAADQILSVDANGVVRQILASSLGGGGGVALQYYAEPSSAPSVAPLVASGITGSIAIGDGARANGVNVNAMGTLAGSGTSVNATSSNFFGYGAGYNATNAYHSNFYGSGAGFQGTNAYYSNFFGINAGYNAPSADSSNFFGRRAGDSATNANNSNFFGLYAGRAASNASYSNLFGYQAGMSYTGNNIGPNNIIIGTNISLPNTASSSMNIGGVLFGTGFNSNVSSDPIIIPVVDGKIGILNVTPTYTLDVGNSAVSGIVARFTNSTGNCTINPTNTALACSSDMNLKKNITNLASGEDFVLASVDLDTNSNTLKKLNSLSPILYNWSVEEDGLPRHIGFIAQEVERIFGDLVSTDDNGMKAVNYIGFVPYLVQGIQEQTSLLNGNKDEIITQNNFDTILASIRGEEKQDVSQTFAERIQNGIDMLSDFVAARITAVKGYFEDIFAKNIETETLKTKVVCVEKNDGTEFCMTGEELENAFGGNVTTITNFSSGTETTTISTNPTNSTENNVASSTEETTLDTEVATSTEDIITNSETSSSTENIINTEDTTPALPLDTSSSTETTDTTTP</sequence>
<dbReference type="SUPFAM" id="SSF52266">
    <property type="entry name" value="SGNH hydrolase"/>
    <property type="match status" value="1"/>
</dbReference>
<name>A0A644V7T1_9ZZZZ</name>
<dbReference type="PROSITE" id="PS51688">
    <property type="entry name" value="ICA"/>
    <property type="match status" value="1"/>
</dbReference>